<dbReference type="SUPFAM" id="SSF54211">
    <property type="entry name" value="Ribosomal protein S5 domain 2-like"/>
    <property type="match status" value="1"/>
</dbReference>
<gene>
    <name evidence="15" type="primary">galK</name>
    <name evidence="15" type="ORF">DSL64_24490</name>
</gene>
<evidence type="ECO:0000256" key="7">
    <source>
        <dbReference type="ARBA" id="ARBA00022840"/>
    </source>
</evidence>
<evidence type="ECO:0000256" key="6">
    <source>
        <dbReference type="ARBA" id="ARBA00022777"/>
    </source>
</evidence>
<evidence type="ECO:0000313" key="15">
    <source>
        <dbReference type="EMBL" id="REA57124.1"/>
    </source>
</evidence>
<keyword evidence="9" id="KW-0299">Galactose metabolism</keyword>
<evidence type="ECO:0000256" key="1">
    <source>
        <dbReference type="ARBA" id="ARBA00006566"/>
    </source>
</evidence>
<dbReference type="PIRSF" id="PIRSF000530">
    <property type="entry name" value="Galactokinase"/>
    <property type="match status" value="1"/>
</dbReference>
<dbReference type="Gene3D" id="3.30.70.890">
    <property type="entry name" value="GHMP kinase, C-terminal domain"/>
    <property type="match status" value="1"/>
</dbReference>
<name>A0A3D8Y4H9_9BACT</name>
<evidence type="ECO:0000259" key="14">
    <source>
        <dbReference type="Pfam" id="PF10509"/>
    </source>
</evidence>
<dbReference type="Pfam" id="PF10509">
    <property type="entry name" value="GalKase_gal_bdg"/>
    <property type="match status" value="1"/>
</dbReference>
<dbReference type="OrthoDB" id="250531at2"/>
<dbReference type="Proteomes" id="UP000256373">
    <property type="component" value="Unassembled WGS sequence"/>
</dbReference>
<evidence type="ECO:0000259" key="13">
    <source>
        <dbReference type="Pfam" id="PF08544"/>
    </source>
</evidence>
<dbReference type="PANTHER" id="PTHR10457">
    <property type="entry name" value="MEVALONATE KINASE/GALACTOKINASE"/>
    <property type="match status" value="1"/>
</dbReference>
<dbReference type="NCBIfam" id="TIGR00131">
    <property type="entry name" value="gal_kin"/>
    <property type="match status" value="1"/>
</dbReference>
<dbReference type="InterPro" id="IPR036554">
    <property type="entry name" value="GHMP_kinase_C_sf"/>
</dbReference>
<dbReference type="InterPro" id="IPR006203">
    <property type="entry name" value="GHMP_knse_ATP-bd_CS"/>
</dbReference>
<keyword evidence="3 15" id="KW-0808">Transferase</keyword>
<evidence type="ECO:0000256" key="3">
    <source>
        <dbReference type="ARBA" id="ARBA00022679"/>
    </source>
</evidence>
<dbReference type="RefSeq" id="WP_115833592.1">
    <property type="nucleotide sequence ID" value="NZ_QNUL01000030.1"/>
</dbReference>
<keyword evidence="16" id="KW-1185">Reference proteome</keyword>
<evidence type="ECO:0000259" key="12">
    <source>
        <dbReference type="Pfam" id="PF00288"/>
    </source>
</evidence>
<dbReference type="GO" id="GO:0005829">
    <property type="term" value="C:cytosol"/>
    <property type="evidence" value="ECO:0007669"/>
    <property type="project" value="TreeGrafter"/>
</dbReference>
<dbReference type="PANTHER" id="PTHR10457:SF7">
    <property type="entry name" value="GALACTOKINASE-RELATED"/>
    <property type="match status" value="1"/>
</dbReference>
<feature type="domain" description="GHMP kinase C-terminal" evidence="13">
    <location>
        <begin position="278"/>
        <end position="359"/>
    </location>
</feature>
<dbReference type="Pfam" id="PF08544">
    <property type="entry name" value="GHMP_kinases_C"/>
    <property type="match status" value="1"/>
</dbReference>
<evidence type="ECO:0000256" key="9">
    <source>
        <dbReference type="ARBA" id="ARBA00023144"/>
    </source>
</evidence>
<evidence type="ECO:0000256" key="8">
    <source>
        <dbReference type="ARBA" id="ARBA00022842"/>
    </source>
</evidence>
<keyword evidence="7" id="KW-0067">ATP-binding</keyword>
<keyword evidence="10" id="KW-0119">Carbohydrate metabolism</keyword>
<dbReference type="GO" id="GO:0004335">
    <property type="term" value="F:galactokinase activity"/>
    <property type="evidence" value="ECO:0007669"/>
    <property type="project" value="UniProtKB-UniRule"/>
</dbReference>
<dbReference type="InterPro" id="IPR013750">
    <property type="entry name" value="GHMP_kinase_C_dom"/>
</dbReference>
<dbReference type="FunFam" id="3.30.230.10:FF:000017">
    <property type="entry name" value="Galactokinase"/>
    <property type="match status" value="1"/>
</dbReference>
<dbReference type="Pfam" id="PF00288">
    <property type="entry name" value="GHMP_kinases_N"/>
    <property type="match status" value="1"/>
</dbReference>
<dbReference type="PROSITE" id="PS00627">
    <property type="entry name" value="GHMP_KINASES_ATP"/>
    <property type="match status" value="1"/>
</dbReference>
<organism evidence="15 16">
    <name type="scientific">Dyadobacter luteus</name>
    <dbReference type="NCBI Taxonomy" id="2259619"/>
    <lineage>
        <taxon>Bacteria</taxon>
        <taxon>Pseudomonadati</taxon>
        <taxon>Bacteroidota</taxon>
        <taxon>Cytophagia</taxon>
        <taxon>Cytophagales</taxon>
        <taxon>Spirosomataceae</taxon>
        <taxon>Dyadobacter</taxon>
    </lineage>
</organism>
<keyword evidence="2" id="KW-0963">Cytoplasm</keyword>
<evidence type="ECO:0000313" key="16">
    <source>
        <dbReference type="Proteomes" id="UP000256373"/>
    </source>
</evidence>
<comment type="caution">
    <text evidence="15">The sequence shown here is derived from an EMBL/GenBank/DDBJ whole genome shotgun (WGS) entry which is preliminary data.</text>
</comment>
<dbReference type="GO" id="GO:0046872">
    <property type="term" value="F:metal ion binding"/>
    <property type="evidence" value="ECO:0007669"/>
    <property type="project" value="UniProtKB-KW"/>
</dbReference>
<dbReference type="InterPro" id="IPR020568">
    <property type="entry name" value="Ribosomal_Su5_D2-typ_SF"/>
</dbReference>
<dbReference type="InterPro" id="IPR006206">
    <property type="entry name" value="Mevalonate/galactokinase"/>
</dbReference>
<comment type="similarity">
    <text evidence="1">Belongs to the GHMP kinase family. GalK subfamily.</text>
</comment>
<protein>
    <recommendedName>
        <fullName evidence="11">Galactokinase</fullName>
        <ecNumber evidence="11">2.7.1.6</ecNumber>
    </recommendedName>
</protein>
<dbReference type="InterPro" id="IPR014721">
    <property type="entry name" value="Ribsml_uS5_D2-typ_fold_subgr"/>
</dbReference>
<feature type="domain" description="GHMP kinase N-terminal" evidence="12">
    <location>
        <begin position="88"/>
        <end position="176"/>
    </location>
</feature>
<dbReference type="PRINTS" id="PR00959">
    <property type="entry name" value="MEVGALKINASE"/>
</dbReference>
<dbReference type="InterPro" id="IPR019539">
    <property type="entry name" value="GalKase_N"/>
</dbReference>
<evidence type="ECO:0000256" key="5">
    <source>
        <dbReference type="ARBA" id="ARBA00022741"/>
    </source>
</evidence>
<dbReference type="AlphaFoldDB" id="A0A3D8Y4H9"/>
<dbReference type="InterPro" id="IPR006204">
    <property type="entry name" value="GHMP_kinase_N_dom"/>
</dbReference>
<evidence type="ECO:0000256" key="2">
    <source>
        <dbReference type="ARBA" id="ARBA00022490"/>
    </source>
</evidence>
<dbReference type="PRINTS" id="PR00473">
    <property type="entry name" value="GALCTOKINASE"/>
</dbReference>
<dbReference type="GO" id="GO:0005524">
    <property type="term" value="F:ATP binding"/>
    <property type="evidence" value="ECO:0007669"/>
    <property type="project" value="UniProtKB-UniRule"/>
</dbReference>
<keyword evidence="4" id="KW-0479">Metal-binding</keyword>
<keyword evidence="6 15" id="KW-0418">Kinase</keyword>
<dbReference type="SUPFAM" id="SSF55060">
    <property type="entry name" value="GHMP Kinase, C-terminal domain"/>
    <property type="match status" value="1"/>
</dbReference>
<dbReference type="InterPro" id="IPR000705">
    <property type="entry name" value="Galactokinase"/>
</dbReference>
<sequence length="382" mass="42550">MQNTIIQIFKDLYQGEPVLFRAPGRINLLGEHTDYNEGFVLPAAIDREIFFAIRPNETDVCNVYAVDMKEQDSFHLTDPAKSELAWANYIRGTVQQFVKAAYAISGFDLVFGGNIPLGAGLSSSAALECGTATALNEIFELGIPKVSLALMAQKAEHEYAGVKCGIMDQFASIHGKHSNVILLDCRSVSYTYHPIDLTQYTLLLCNTGVKHSLADSEYNTRRQECEQGLQTIRTQYPLVESLRDATSAMVMTLHYQLSTVVFNRCMYVVQENERVQQAVKALANHDLKLFGSLMYQTHAGLSELYEVSCPELDLLVDLTLDRPEVSGSRMMGGGFGGCTLNLVETQHLESLTDFLSESYHRVYGKMPEVYPVKIVDGCNRLI</sequence>
<reference evidence="15 16" key="1">
    <citation type="submission" date="2018-07" db="EMBL/GenBank/DDBJ databases">
        <title>Dyadobacter roseus sp. nov., isolated from rose rhizosphere soil.</title>
        <authorList>
            <person name="Chen L."/>
        </authorList>
    </citation>
    <scope>NUCLEOTIDE SEQUENCE [LARGE SCALE GENOMIC DNA]</scope>
    <source>
        <strain evidence="15 16">RS19</strain>
    </source>
</reference>
<accession>A0A3D8Y4H9</accession>
<dbReference type="GO" id="GO:0006012">
    <property type="term" value="P:galactose metabolic process"/>
    <property type="evidence" value="ECO:0007669"/>
    <property type="project" value="UniProtKB-UniRule"/>
</dbReference>
<evidence type="ECO:0000256" key="10">
    <source>
        <dbReference type="ARBA" id="ARBA00023277"/>
    </source>
</evidence>
<dbReference type="FunFam" id="3.30.70.890:FF:000001">
    <property type="entry name" value="Galactokinase"/>
    <property type="match status" value="1"/>
</dbReference>
<dbReference type="EC" id="2.7.1.6" evidence="11"/>
<dbReference type="Gene3D" id="3.30.230.10">
    <property type="match status" value="1"/>
</dbReference>
<feature type="domain" description="Galactokinase N-terminal" evidence="14">
    <location>
        <begin position="9"/>
        <end position="55"/>
    </location>
</feature>
<keyword evidence="5" id="KW-0547">Nucleotide-binding</keyword>
<evidence type="ECO:0000256" key="11">
    <source>
        <dbReference type="NCBIfam" id="TIGR00131"/>
    </source>
</evidence>
<evidence type="ECO:0000256" key="4">
    <source>
        <dbReference type="ARBA" id="ARBA00022723"/>
    </source>
</evidence>
<keyword evidence="8" id="KW-0460">Magnesium</keyword>
<proteinExistence type="inferred from homology"/>
<dbReference type="EMBL" id="QNUL01000030">
    <property type="protein sequence ID" value="REA57124.1"/>
    <property type="molecule type" value="Genomic_DNA"/>
</dbReference>